<dbReference type="InterPro" id="IPR013087">
    <property type="entry name" value="Znf_C2H2_type"/>
</dbReference>
<reference evidence="11 12" key="1">
    <citation type="submission" date="2019-01" db="EMBL/GenBank/DDBJ databases">
        <title>Sequencing of cultivated peanut Arachis hypogaea provides insights into genome evolution and oil improvement.</title>
        <authorList>
            <person name="Chen X."/>
        </authorList>
    </citation>
    <scope>NUCLEOTIDE SEQUENCE [LARGE SCALE GENOMIC DNA]</scope>
    <source>
        <strain evidence="12">cv. Fuhuasheng</strain>
        <tissue evidence="11">Leaves</tissue>
    </source>
</reference>
<dbReference type="OrthoDB" id="308383at2759"/>
<dbReference type="Gene3D" id="2.170.270.10">
    <property type="entry name" value="SET domain"/>
    <property type="match status" value="1"/>
</dbReference>
<feature type="domain" description="Pre-SET" evidence="9">
    <location>
        <begin position="1285"/>
        <end position="1361"/>
    </location>
</feature>
<keyword evidence="6" id="KW-0479">Metal-binding</keyword>
<dbReference type="PANTHER" id="PTHR47325:SF2">
    <property type="entry name" value="HISTONE-LYSINE N-METHYLTRANSFERASE SUVR5-LIKE PROTEIN"/>
    <property type="match status" value="1"/>
</dbReference>
<evidence type="ECO:0000256" key="4">
    <source>
        <dbReference type="ARBA" id="ARBA00022679"/>
    </source>
</evidence>
<dbReference type="GO" id="GO:0042054">
    <property type="term" value="F:histone methyltransferase activity"/>
    <property type="evidence" value="ECO:0007669"/>
    <property type="project" value="InterPro"/>
</dbReference>
<evidence type="ECO:0000256" key="1">
    <source>
        <dbReference type="ARBA" id="ARBA00004286"/>
    </source>
</evidence>
<dbReference type="Pfam" id="PF00856">
    <property type="entry name" value="SET"/>
    <property type="match status" value="1"/>
</dbReference>
<dbReference type="InterPro" id="IPR003616">
    <property type="entry name" value="Post-SET_dom"/>
</dbReference>
<evidence type="ECO:0000259" key="9">
    <source>
        <dbReference type="PROSITE" id="PS50867"/>
    </source>
</evidence>
<dbReference type="EMBL" id="SDMP01000001">
    <property type="protein sequence ID" value="RYR80034.1"/>
    <property type="molecule type" value="Genomic_DNA"/>
</dbReference>
<evidence type="ECO:0000256" key="3">
    <source>
        <dbReference type="ARBA" id="ARBA00022603"/>
    </source>
</evidence>
<dbReference type="PROSITE" id="PS50157">
    <property type="entry name" value="ZINC_FINGER_C2H2_2"/>
    <property type="match status" value="2"/>
</dbReference>
<evidence type="ECO:0000256" key="2">
    <source>
        <dbReference type="ARBA" id="ARBA00022454"/>
    </source>
</evidence>
<evidence type="ECO:0000256" key="5">
    <source>
        <dbReference type="ARBA" id="ARBA00022691"/>
    </source>
</evidence>
<evidence type="ECO:0000259" key="8">
    <source>
        <dbReference type="PROSITE" id="PS50280"/>
    </source>
</evidence>
<dbReference type="GO" id="GO:0005694">
    <property type="term" value="C:chromosome"/>
    <property type="evidence" value="ECO:0007669"/>
    <property type="project" value="UniProtKB-SubCell"/>
</dbReference>
<evidence type="ECO:0008006" key="13">
    <source>
        <dbReference type="Google" id="ProtNLM"/>
    </source>
</evidence>
<dbReference type="SMART" id="SM00355">
    <property type="entry name" value="ZnF_C2H2"/>
    <property type="match status" value="4"/>
</dbReference>
<dbReference type="STRING" id="3818.A0A445EX94"/>
<keyword evidence="2" id="KW-0158">Chromosome</keyword>
<dbReference type="SMART" id="SM00468">
    <property type="entry name" value="PreSET"/>
    <property type="match status" value="1"/>
</dbReference>
<dbReference type="PROSITE" id="PS50280">
    <property type="entry name" value="SET"/>
    <property type="match status" value="1"/>
</dbReference>
<dbReference type="InterPro" id="IPR001214">
    <property type="entry name" value="SET_dom"/>
</dbReference>
<dbReference type="GO" id="GO:0005634">
    <property type="term" value="C:nucleus"/>
    <property type="evidence" value="ECO:0007669"/>
    <property type="project" value="InterPro"/>
</dbReference>
<evidence type="ECO:0000259" key="7">
    <source>
        <dbReference type="PROSITE" id="PS50157"/>
    </source>
</evidence>
<dbReference type="Pfam" id="PF18868">
    <property type="entry name" value="zf-C2H2_3rep"/>
    <property type="match status" value="1"/>
</dbReference>
<keyword evidence="4" id="KW-0808">Transferase</keyword>
<feature type="domain" description="Post-SET" evidence="10">
    <location>
        <begin position="1503"/>
        <end position="1519"/>
    </location>
</feature>
<evidence type="ECO:0000313" key="12">
    <source>
        <dbReference type="Proteomes" id="UP000289738"/>
    </source>
</evidence>
<dbReference type="SUPFAM" id="SSF82199">
    <property type="entry name" value="SET domain"/>
    <property type="match status" value="1"/>
</dbReference>
<comment type="caution">
    <text evidence="11">The sequence shown here is derived from an EMBL/GenBank/DDBJ whole genome shotgun (WGS) entry which is preliminary data.</text>
</comment>
<dbReference type="SMART" id="SM00317">
    <property type="entry name" value="SET"/>
    <property type="match status" value="1"/>
</dbReference>
<proteinExistence type="predicted"/>
<dbReference type="InterPro" id="IPR007728">
    <property type="entry name" value="Pre-SET_dom"/>
</dbReference>
<keyword evidence="3" id="KW-0489">Methyltransferase</keyword>
<organism evidence="11 12">
    <name type="scientific">Arachis hypogaea</name>
    <name type="common">Peanut</name>
    <dbReference type="NCBI Taxonomy" id="3818"/>
    <lineage>
        <taxon>Eukaryota</taxon>
        <taxon>Viridiplantae</taxon>
        <taxon>Streptophyta</taxon>
        <taxon>Embryophyta</taxon>
        <taxon>Tracheophyta</taxon>
        <taxon>Spermatophyta</taxon>
        <taxon>Magnoliopsida</taxon>
        <taxon>eudicotyledons</taxon>
        <taxon>Gunneridae</taxon>
        <taxon>Pentapetalae</taxon>
        <taxon>rosids</taxon>
        <taxon>fabids</taxon>
        <taxon>Fabales</taxon>
        <taxon>Fabaceae</taxon>
        <taxon>Papilionoideae</taxon>
        <taxon>50 kb inversion clade</taxon>
        <taxon>dalbergioids sensu lato</taxon>
        <taxon>Dalbergieae</taxon>
        <taxon>Pterocarpus clade</taxon>
        <taxon>Arachis</taxon>
    </lineage>
</organism>
<dbReference type="GO" id="GO:0008270">
    <property type="term" value="F:zinc ion binding"/>
    <property type="evidence" value="ECO:0007669"/>
    <property type="project" value="UniProtKB-KW"/>
</dbReference>
<feature type="domain" description="SET" evidence="8">
    <location>
        <begin position="1364"/>
        <end position="1496"/>
    </location>
</feature>
<dbReference type="PROSITE" id="PS50867">
    <property type="entry name" value="PRE_SET"/>
    <property type="match status" value="1"/>
</dbReference>
<keyword evidence="5" id="KW-0949">S-adenosyl-L-methionine</keyword>
<feature type="domain" description="C2H2-type" evidence="7">
    <location>
        <begin position="874"/>
        <end position="897"/>
    </location>
</feature>
<dbReference type="Proteomes" id="UP000289738">
    <property type="component" value="Chromosome A01"/>
</dbReference>
<dbReference type="InterPro" id="IPR046341">
    <property type="entry name" value="SET_dom_sf"/>
</dbReference>
<dbReference type="PROSITE" id="PS00028">
    <property type="entry name" value="ZINC_FINGER_C2H2_1"/>
    <property type="match status" value="2"/>
</dbReference>
<evidence type="ECO:0000313" key="11">
    <source>
        <dbReference type="EMBL" id="RYR80034.1"/>
    </source>
</evidence>
<feature type="domain" description="C2H2-type" evidence="7">
    <location>
        <begin position="977"/>
        <end position="1005"/>
    </location>
</feature>
<dbReference type="Gene3D" id="3.30.160.60">
    <property type="entry name" value="Classic Zinc Finger"/>
    <property type="match status" value="1"/>
</dbReference>
<keyword evidence="6" id="KW-0862">Zinc</keyword>
<dbReference type="InterPro" id="IPR040689">
    <property type="entry name" value="SUVR5_Znf-C2H2_3rpt"/>
</dbReference>
<comment type="subcellular location">
    <subcellularLocation>
        <location evidence="1">Chromosome</location>
    </subcellularLocation>
</comment>
<dbReference type="PANTHER" id="PTHR47325">
    <property type="entry name" value="HISTONE-LYSINE N-METHYLTRANSFERASE SUVR5"/>
    <property type="match status" value="1"/>
</dbReference>
<dbReference type="PROSITE" id="PS50868">
    <property type="entry name" value="POST_SET"/>
    <property type="match status" value="1"/>
</dbReference>
<dbReference type="Pfam" id="PF05033">
    <property type="entry name" value="Pre-SET"/>
    <property type="match status" value="1"/>
</dbReference>
<accession>A0A445EX94</accession>
<keyword evidence="12" id="KW-1185">Reference proteome</keyword>
<evidence type="ECO:0000259" key="10">
    <source>
        <dbReference type="PROSITE" id="PS50868"/>
    </source>
</evidence>
<protein>
    <recommendedName>
        <fullName evidence="13">Histone-lysine N-methyltransferase</fullName>
    </recommendedName>
</protein>
<dbReference type="GO" id="GO:0032259">
    <property type="term" value="P:methylation"/>
    <property type="evidence" value="ECO:0007669"/>
    <property type="project" value="UniProtKB-KW"/>
</dbReference>
<gene>
    <name evidence="11" type="ORF">Ahy_A01g004817</name>
</gene>
<sequence>MICPNYPYTSNNFFPASKAVPSPPSPPASCFPPTPLLLTFCFMESIMEGARPTFMFQEPPNCPENSEQVKLEVSLQNCSFLQTEGPRIERLAKVQQSMCELLPNSDCQCRGASDSQVEDRKESDSFCDSIDDEINEPWLTSEISVSVVDTNASESPINGKEEDFLFSEPTWLKGDESVAVWVKWRGKWQAGIRCARADWPLSTLRAKPTHDRKKYFVMFFPHTKNYSWADTLLVRSINEFPQPIAHKTHKAGLKMVKDLTVARRFIMQKLTIDMLNVVDQLHPNALIEAACHLMFWKEFAMEASRCSLYSDFGGMLPKLQNSILQQYLNAAWMQHSFHSWVGRCQNAKSAESVELLKEELFDSILWSDINPQSNALLQSTLGFEWKTWKHDVMKWFSPFHSLSGSKNTKHLTSDNLYQQSLHIDRKRAKLEVRRAETHASLMETKGSIPSVTLETDPGVFNNQNTLSTLATETSKKECAREVPIATTESRSNLASKWNEIIVEAVGSEILHTNGLGSTPTNEMAIQKYVEPVTKNPQCIVYIEAKGRQCVRSAIDNDVYCCVHSRFLGILAKAEKHVSVDTPMCEGRTAVGTRCKHHAVPASSFCKKHQPHDETANFTHNTRKRNHENYIASEGMFCKDIVLANVEGPLEVDPISTIGGYSFRGGLLNENPTHSDNNHNAMEAVNCVGFPPFDEKDPCSEAPKWHFLYCEKHLPSWLNRARHGKSRIISKEVFEELLRSCYSWEQKVHLHKACELFYRLFKSILSQKSSVPKEVQLQCALTEASKDASVGKFFTKLVHSQKENIKSIWGFKDDVDVSSLIEDSSLFLTTSNDSSGNENAIKCKICYAEYPDDQTLSNHWMENHKKEAQWLFRGYACAICLDSFTNKKLLETHVQERHHVQFVEQCLLLQCIPCGFHFGNMEELWLHVLTVHPVEFKSSKAPSQQSFSTGEHSSEKLEYGISAPLENMSENPGGFRKFTCRFCGLKFDLLPDLGRHHQAAHMGHSAASGRPPKRGVRYHEYRLKSGILSRPKFRKSLAAASYMIRSKATANLKRRIEATKSLGMEEITIQPHLTETDNFGRLAEHQCSTVAKILFSESRMTKPRPNNLDILSIARSACCKDSLKASLEEKYGILRERVYLKAAKLCSDYDIVVNWHQDGFICPRGCKVSKDQVSLSPLASLSNTFVRKNSIILSDPESDEFEVDESHYIINSNHLKFGSLQKAVVLCDDISFGKESIPMICVVDQNLLSSLRNGSNEQDQPWESFTYISKPILDRSLCLDSVSLQLGCSCSYPTCFPESCDHVYLFNNDYDDAKDISGKPLRGRFPYDENGRIILEEGYLVYECNQMCRCKRSCPNRILPNGVRVKLEVFKTEKKGWAVRAGEAILRGTFVCEYIGEVIDECEAQNRRKRYGKEHCSYFFNVDARVNDMSRLIEGQARYVIDATRYGNLSRFINNSCSPNLVNYQVLVESMDCERAHIGLYASRDIALGEELTYNYNYELVPGEGCPCLCGSLTCRGRLY</sequence>
<evidence type="ECO:0000256" key="6">
    <source>
        <dbReference type="PROSITE-ProRule" id="PRU00042"/>
    </source>
</evidence>
<keyword evidence="6" id="KW-0863">Zinc-finger</keyword>
<name>A0A445EX94_ARAHY</name>